<evidence type="ECO:0000313" key="1">
    <source>
        <dbReference type="EMBL" id="AMB84996.1"/>
    </source>
</evidence>
<evidence type="ECO:0000313" key="2">
    <source>
        <dbReference type="Proteomes" id="UP000063229"/>
    </source>
</evidence>
<dbReference type="AlphaFoldDB" id="A0A0X1SYU1"/>
<reference evidence="1 2" key="1">
    <citation type="submission" date="2016-01" db="EMBL/GenBank/DDBJ databases">
        <authorList>
            <person name="McClelland M."/>
            <person name="Jain A."/>
            <person name="Saraogi P."/>
            <person name="Mendelson R."/>
            <person name="Westerman R."/>
            <person name="SanMiguel P."/>
            <person name="Csonka L."/>
        </authorList>
    </citation>
    <scope>NUCLEOTIDE SEQUENCE [LARGE SCALE GENOMIC DNA]</scope>
    <source>
        <strain evidence="1 2">NCPPB 2472</strain>
    </source>
</reference>
<accession>A0A0X1SYU1</accession>
<dbReference type="EMBL" id="CP014135">
    <property type="protein sequence ID" value="AMB84996.1"/>
    <property type="molecule type" value="Genomic_DNA"/>
</dbReference>
<proteinExistence type="predicted"/>
<protein>
    <recommendedName>
        <fullName evidence="3">DUF2157 domain-containing protein</fullName>
    </recommendedName>
</protein>
<name>A0A0X1SYU1_PSEAA</name>
<sequence length="330" mass="36096">MRKTTQQLMIHDIAAWQHQGLIDQQTQERLSAPYQRPNQLLSTVLQWLGIGAVLLIGLAILGGVSYLSESAALGVVLFFITGGTLWWVGVRLAREPAGRMPVAGVAILTIGLMLIGGSLLLSGIGSDEGRFDRIPLALLVTALLSVATAYRYHLRWPLFLGLLCAFHGLGSWASYAGGGSYVFNIQDPRAMAVIAGLAALLGLWHQQAEEEPLRHFSGFGRLYVIFGLLYFNCSLWFLSLDNYSSSQSGLSILLFTVGAISQLVIGARFKHPSFTGFGVVFLGIDLYTRFYEYAWDHLSVAAFFAVAGVVGVLLGWLFERAALRAREDRP</sequence>
<organism evidence="1 2">
    <name type="scientific">Pseudomonas agarici</name>
    <dbReference type="NCBI Taxonomy" id="46677"/>
    <lineage>
        <taxon>Bacteria</taxon>
        <taxon>Pseudomonadati</taxon>
        <taxon>Pseudomonadota</taxon>
        <taxon>Gammaproteobacteria</taxon>
        <taxon>Pseudomonadales</taxon>
        <taxon>Pseudomonadaceae</taxon>
        <taxon>Pseudomonas</taxon>
    </lineage>
</organism>
<gene>
    <name evidence="1" type="ORF">AWM79_06605</name>
</gene>
<keyword evidence="2" id="KW-1185">Reference proteome</keyword>
<dbReference type="RefSeq" id="WP_060782450.1">
    <property type="nucleotide sequence ID" value="NZ_CP014135.1"/>
</dbReference>
<dbReference type="KEGG" id="pagb:AWM79_06605"/>
<evidence type="ECO:0008006" key="3">
    <source>
        <dbReference type="Google" id="ProtNLM"/>
    </source>
</evidence>
<dbReference type="Proteomes" id="UP000063229">
    <property type="component" value="Chromosome"/>
</dbReference>